<dbReference type="GO" id="GO:0005874">
    <property type="term" value="C:microtubule"/>
    <property type="evidence" value="ECO:0007669"/>
    <property type="project" value="UniProtKB-KW"/>
</dbReference>
<keyword evidence="2" id="KW-0963">Cytoplasm</keyword>
<name>A0A453D9R6_AEGTS</name>
<evidence type="ECO:0000313" key="7">
    <source>
        <dbReference type="EnsemblPlants" id="AET2Gv21149000.10"/>
    </source>
</evidence>
<dbReference type="Pfam" id="PF03271">
    <property type="entry name" value="EB1"/>
    <property type="match status" value="1"/>
</dbReference>
<sequence>TGLQIADLKVSVDNTEKERDFYFSKLRDIEILCQRPELEHLPMTKGIRKILYAADAKDSSLPEANEIITRSPGMFSVSDEAE</sequence>
<feature type="domain" description="EB1 C-terminal" evidence="6">
    <location>
        <begin position="1"/>
        <end position="60"/>
    </location>
</feature>
<organism evidence="7 8">
    <name type="scientific">Aegilops tauschii subsp. strangulata</name>
    <name type="common">Goatgrass</name>
    <dbReference type="NCBI Taxonomy" id="200361"/>
    <lineage>
        <taxon>Eukaryota</taxon>
        <taxon>Viridiplantae</taxon>
        <taxon>Streptophyta</taxon>
        <taxon>Embryophyta</taxon>
        <taxon>Tracheophyta</taxon>
        <taxon>Spermatophyta</taxon>
        <taxon>Magnoliopsida</taxon>
        <taxon>Liliopsida</taxon>
        <taxon>Poales</taxon>
        <taxon>Poaceae</taxon>
        <taxon>BOP clade</taxon>
        <taxon>Pooideae</taxon>
        <taxon>Triticodae</taxon>
        <taxon>Triticeae</taxon>
        <taxon>Triticinae</taxon>
        <taxon>Aegilops</taxon>
    </lineage>
</organism>
<evidence type="ECO:0000313" key="8">
    <source>
        <dbReference type="Proteomes" id="UP000015105"/>
    </source>
</evidence>
<dbReference type="InterPro" id="IPR027328">
    <property type="entry name" value="MAPRE"/>
</dbReference>
<accession>A0A453D9R6</accession>
<dbReference type="PANTHER" id="PTHR10623">
    <property type="entry name" value="MICROTUBULE-ASSOCIATED PROTEIN RP/EB FAMILY MEMBER"/>
    <property type="match status" value="1"/>
</dbReference>
<reference evidence="7" key="5">
    <citation type="journal article" date="2021" name="G3 (Bethesda)">
        <title>Aegilops tauschii genome assembly Aet v5.0 features greater sequence contiguity and improved annotation.</title>
        <authorList>
            <person name="Wang L."/>
            <person name="Zhu T."/>
            <person name="Rodriguez J.C."/>
            <person name="Deal K.R."/>
            <person name="Dubcovsky J."/>
            <person name="McGuire P.E."/>
            <person name="Lux T."/>
            <person name="Spannagl M."/>
            <person name="Mayer K.F.X."/>
            <person name="Baldrich P."/>
            <person name="Meyers B.C."/>
            <person name="Huo N."/>
            <person name="Gu Y.Q."/>
            <person name="Zhou H."/>
            <person name="Devos K.M."/>
            <person name="Bennetzen J.L."/>
            <person name="Unver T."/>
            <person name="Budak H."/>
            <person name="Gulick P.J."/>
            <person name="Galiba G."/>
            <person name="Kalapos B."/>
            <person name="Nelson D.R."/>
            <person name="Li P."/>
            <person name="You F.M."/>
            <person name="Luo M.C."/>
            <person name="Dvorak J."/>
        </authorList>
    </citation>
    <scope>NUCLEOTIDE SEQUENCE [LARGE SCALE GENOMIC DNA]</scope>
    <source>
        <strain evidence="7">cv. AL8/78</strain>
    </source>
</reference>
<evidence type="ECO:0000256" key="5">
    <source>
        <dbReference type="PROSITE-ProRule" id="PRU00576"/>
    </source>
</evidence>
<dbReference type="SUPFAM" id="SSF140612">
    <property type="entry name" value="EB1 dimerisation domain-like"/>
    <property type="match status" value="1"/>
</dbReference>
<dbReference type="Proteomes" id="UP000015105">
    <property type="component" value="Chromosome 2D"/>
</dbReference>
<proteinExistence type="predicted"/>
<evidence type="ECO:0000256" key="3">
    <source>
        <dbReference type="ARBA" id="ARBA00022701"/>
    </source>
</evidence>
<dbReference type="PROSITE" id="PS51230">
    <property type="entry name" value="EB1_C"/>
    <property type="match status" value="1"/>
</dbReference>
<reference evidence="8" key="1">
    <citation type="journal article" date="2014" name="Science">
        <title>Ancient hybridizations among the ancestral genomes of bread wheat.</title>
        <authorList>
            <consortium name="International Wheat Genome Sequencing Consortium,"/>
            <person name="Marcussen T."/>
            <person name="Sandve S.R."/>
            <person name="Heier L."/>
            <person name="Spannagl M."/>
            <person name="Pfeifer M."/>
            <person name="Jakobsen K.S."/>
            <person name="Wulff B.B."/>
            <person name="Steuernagel B."/>
            <person name="Mayer K.F."/>
            <person name="Olsen O.A."/>
        </authorList>
    </citation>
    <scope>NUCLEOTIDE SEQUENCE [LARGE SCALE GENOMIC DNA]</scope>
    <source>
        <strain evidence="8">cv. AL8/78</strain>
    </source>
</reference>
<keyword evidence="3 5" id="KW-0493">Microtubule</keyword>
<dbReference type="InterPro" id="IPR036133">
    <property type="entry name" value="EB1_C_sf"/>
</dbReference>
<dbReference type="AlphaFoldDB" id="A0A453D9R6"/>
<evidence type="ECO:0000256" key="1">
    <source>
        <dbReference type="ARBA" id="ARBA00004245"/>
    </source>
</evidence>
<dbReference type="Gramene" id="AET2Gv21149000.10">
    <property type="protein sequence ID" value="AET2Gv21149000.10"/>
    <property type="gene ID" value="AET2Gv21149000"/>
</dbReference>
<reference evidence="7" key="4">
    <citation type="submission" date="2019-03" db="UniProtKB">
        <authorList>
            <consortium name="EnsemblPlants"/>
        </authorList>
    </citation>
    <scope>IDENTIFICATION</scope>
</reference>
<protein>
    <recommendedName>
        <fullName evidence="6">EB1 C-terminal domain-containing protein</fullName>
    </recommendedName>
</protein>
<keyword evidence="8" id="KW-1185">Reference proteome</keyword>
<dbReference type="GO" id="GO:0008017">
    <property type="term" value="F:microtubule binding"/>
    <property type="evidence" value="ECO:0007669"/>
    <property type="project" value="InterPro"/>
</dbReference>
<dbReference type="InterPro" id="IPR004953">
    <property type="entry name" value="EB1_C"/>
</dbReference>
<reference evidence="7" key="3">
    <citation type="journal article" date="2017" name="Nature">
        <title>Genome sequence of the progenitor of the wheat D genome Aegilops tauschii.</title>
        <authorList>
            <person name="Luo M.C."/>
            <person name="Gu Y.Q."/>
            <person name="Puiu D."/>
            <person name="Wang H."/>
            <person name="Twardziok S.O."/>
            <person name="Deal K.R."/>
            <person name="Huo N."/>
            <person name="Zhu T."/>
            <person name="Wang L."/>
            <person name="Wang Y."/>
            <person name="McGuire P.E."/>
            <person name="Liu S."/>
            <person name="Long H."/>
            <person name="Ramasamy R.K."/>
            <person name="Rodriguez J.C."/>
            <person name="Van S.L."/>
            <person name="Yuan L."/>
            <person name="Wang Z."/>
            <person name="Xia Z."/>
            <person name="Xiao L."/>
            <person name="Anderson O.D."/>
            <person name="Ouyang S."/>
            <person name="Liang Y."/>
            <person name="Zimin A.V."/>
            <person name="Pertea G."/>
            <person name="Qi P."/>
            <person name="Bennetzen J.L."/>
            <person name="Dai X."/>
            <person name="Dawson M.W."/>
            <person name="Muller H.G."/>
            <person name="Kugler K."/>
            <person name="Rivarola-Duarte L."/>
            <person name="Spannagl M."/>
            <person name="Mayer K.F.X."/>
            <person name="Lu F.H."/>
            <person name="Bevan M.W."/>
            <person name="Leroy P."/>
            <person name="Li P."/>
            <person name="You F.M."/>
            <person name="Sun Q."/>
            <person name="Liu Z."/>
            <person name="Lyons E."/>
            <person name="Wicker T."/>
            <person name="Salzberg S.L."/>
            <person name="Devos K.M."/>
            <person name="Dvorak J."/>
        </authorList>
    </citation>
    <scope>NUCLEOTIDE SEQUENCE [LARGE SCALE GENOMIC DNA]</scope>
    <source>
        <strain evidence="7">cv. AL8/78</strain>
    </source>
</reference>
<evidence type="ECO:0000259" key="6">
    <source>
        <dbReference type="PROSITE" id="PS51230"/>
    </source>
</evidence>
<dbReference type="Gene3D" id="1.20.5.1430">
    <property type="match status" value="1"/>
</dbReference>
<comment type="subcellular location">
    <subcellularLocation>
        <location evidence="1">Cytoplasm</location>
        <location evidence="1">Cytoskeleton</location>
    </subcellularLocation>
</comment>
<evidence type="ECO:0000256" key="2">
    <source>
        <dbReference type="ARBA" id="ARBA00022490"/>
    </source>
</evidence>
<evidence type="ECO:0000256" key="4">
    <source>
        <dbReference type="ARBA" id="ARBA00023212"/>
    </source>
</evidence>
<dbReference type="FunFam" id="1.20.5.1430:FF:000004">
    <property type="entry name" value="Microtubule-associated protein RP/EB family member 1B"/>
    <property type="match status" value="1"/>
</dbReference>
<reference evidence="8" key="2">
    <citation type="journal article" date="2017" name="Nat. Plants">
        <title>The Aegilops tauschii genome reveals multiple impacts of transposons.</title>
        <authorList>
            <person name="Zhao G."/>
            <person name="Zou C."/>
            <person name="Li K."/>
            <person name="Wang K."/>
            <person name="Li T."/>
            <person name="Gao L."/>
            <person name="Zhang X."/>
            <person name="Wang H."/>
            <person name="Yang Z."/>
            <person name="Liu X."/>
            <person name="Jiang W."/>
            <person name="Mao L."/>
            <person name="Kong X."/>
            <person name="Jiao Y."/>
            <person name="Jia J."/>
        </authorList>
    </citation>
    <scope>NUCLEOTIDE SEQUENCE [LARGE SCALE GENOMIC DNA]</scope>
    <source>
        <strain evidence="8">cv. AL8/78</strain>
    </source>
</reference>
<keyword evidence="4" id="KW-0206">Cytoskeleton</keyword>
<dbReference type="EnsemblPlants" id="AET2Gv21149000.10">
    <property type="protein sequence ID" value="AET2Gv21149000.10"/>
    <property type="gene ID" value="AET2Gv21149000"/>
</dbReference>